<organism evidence="4 5">
    <name type="scientific">Elysia marginata</name>
    <dbReference type="NCBI Taxonomy" id="1093978"/>
    <lineage>
        <taxon>Eukaryota</taxon>
        <taxon>Metazoa</taxon>
        <taxon>Spiralia</taxon>
        <taxon>Lophotrochozoa</taxon>
        <taxon>Mollusca</taxon>
        <taxon>Gastropoda</taxon>
        <taxon>Heterobranchia</taxon>
        <taxon>Euthyneura</taxon>
        <taxon>Panpulmonata</taxon>
        <taxon>Sacoglossa</taxon>
        <taxon>Placobranchoidea</taxon>
        <taxon>Plakobranchidae</taxon>
        <taxon>Elysia</taxon>
    </lineage>
</organism>
<feature type="region of interest" description="Disordered" evidence="2">
    <location>
        <begin position="862"/>
        <end position="893"/>
    </location>
</feature>
<dbReference type="PANTHER" id="PTHR16116:SF5">
    <property type="entry name" value="ZINC FINGER PROTEIN 839"/>
    <property type="match status" value="1"/>
</dbReference>
<dbReference type="InterPro" id="IPR013087">
    <property type="entry name" value="Znf_C2H2_type"/>
</dbReference>
<feature type="region of interest" description="Disordered" evidence="2">
    <location>
        <begin position="1"/>
        <end position="23"/>
    </location>
</feature>
<feature type="region of interest" description="Disordered" evidence="2">
    <location>
        <begin position="342"/>
        <end position="366"/>
    </location>
</feature>
<dbReference type="Proteomes" id="UP000762676">
    <property type="component" value="Unassembled WGS sequence"/>
</dbReference>
<feature type="compositionally biased region" description="Polar residues" evidence="2">
    <location>
        <begin position="762"/>
        <end position="771"/>
    </location>
</feature>
<name>A0AAV4F577_9GAST</name>
<evidence type="ECO:0000256" key="2">
    <source>
        <dbReference type="SAM" id="MobiDB-lite"/>
    </source>
</evidence>
<sequence>MANSGGMLCNHGSNRRNLPSPFATTGREKLATRSLGAVRPKNFKCPNCDKSYIGQAGLARHFRLNPDHCANPSEDGSASSLHNGSLDGDDNSKDTPLPQDGSLLRLSDSALDTTATPGGPNSGSTNLETFSEDSNTQDSLNSTEAPSPHTVLGPSSHRGRGRGRFRGRWAHLKYNAHMRRKNKLKEFIKQCNDEELMEVVLPRLVTSISLWEFLMMKSEKGGARPQVDVMYHEFELLSKHVRQACASYLQPLSQQELEDDSLQCKMIKVSDKKLGICLDLEPVTYRVREMPSGDCNTFSSLHNKLSAAAIASSQQEADSVRLSKPLEPERVELRINGGQKRPLESVLSGDDELHNASKRPRISTLPIPTAGSTGLFTVKAHLPSEVTCVEGEGNQETLPSDPSELFSCSPHVSPSNLATIRVIAPSQDGVATSSSSNSVSLLSSSVSTPSSSSSLPLLTKAITTSAGSSAQTAHVHISCPSTHQQTGHNTHVLNCNPTFTTPLSLAHNLLINTMNSKQAKPQVMAVAAGGLHTGQAVCSNTTRTTASTLPPLIANSGVGLGTQRFVLAGPGAQTILAQQGAGPGTALLLAAGAAAGNHRILVRHPPPTVASTQKQLKQSKVHNQAASTVFSSLLASSAAANPTTAVTKPTEVKVSRQLFHNATQSSTSSLLGSSKTVSLLTNGKAPASNVIVSTPSVDPPQTPATVSHVLNSYVLEGAQVVNSQVAASREILQTVKAASHPDKSNSKGTSNKTLETPPSGHQFVTSPNKAASTSNHVGMGVVIGAPTISDIDVMGLELPVVDDINSGLGPTPTDSFNDSFASTSSSVVTTMVAGSHFLNHSQGGSVTDSILSYHKPNGDILVMSNSNPSLTSTASGPSNHSSSSSSSSSYSLPNQNVAAVSRLHENHKPAIFSNNKVNVKQVVTENIVSTNGPVFSQPIKSNNTSLDTNLSALQFSNHADLPPESTPDQFTNGNVIPTEDSPDISCELENVDTALPEEIPLSNQLEEQMDQEGISNNTEALVSTESSQQLLLSEGTNIYQTEDGIFIQSSNGNTYQLQGAQGLSLEAVQALLSGTLDQLAS</sequence>
<dbReference type="InterPro" id="IPR031885">
    <property type="entry name" value="DUF4764"/>
</dbReference>
<evidence type="ECO:0000313" key="4">
    <source>
        <dbReference type="EMBL" id="GFR67900.1"/>
    </source>
</evidence>
<feature type="compositionally biased region" description="Polar residues" evidence="2">
    <location>
        <begin position="122"/>
        <end position="145"/>
    </location>
</feature>
<protein>
    <submittedName>
        <fullName evidence="4">Zinc finger protein 839-like</fullName>
    </submittedName>
</protein>
<dbReference type="Pfam" id="PF15961">
    <property type="entry name" value="DUF4764"/>
    <property type="match status" value="1"/>
</dbReference>
<feature type="compositionally biased region" description="Polar residues" evidence="2">
    <location>
        <begin position="746"/>
        <end position="756"/>
    </location>
</feature>
<keyword evidence="1" id="KW-0863">Zinc-finger</keyword>
<evidence type="ECO:0000256" key="1">
    <source>
        <dbReference type="PROSITE-ProRule" id="PRU00042"/>
    </source>
</evidence>
<proteinExistence type="predicted"/>
<dbReference type="PANTHER" id="PTHR16116">
    <property type="entry name" value="ZINC FINGER PROTEIN 839"/>
    <property type="match status" value="1"/>
</dbReference>
<keyword evidence="1" id="KW-0479">Metal-binding</keyword>
<comment type="caution">
    <text evidence="4">The sequence shown here is derived from an EMBL/GenBank/DDBJ whole genome shotgun (WGS) entry which is preliminary data.</text>
</comment>
<feature type="region of interest" description="Disordered" evidence="2">
    <location>
        <begin position="69"/>
        <end position="164"/>
    </location>
</feature>
<dbReference type="PROSITE" id="PS50157">
    <property type="entry name" value="ZINC_FINGER_C2H2_2"/>
    <property type="match status" value="1"/>
</dbReference>
<evidence type="ECO:0000313" key="5">
    <source>
        <dbReference type="Proteomes" id="UP000762676"/>
    </source>
</evidence>
<feature type="compositionally biased region" description="Low complexity" evidence="2">
    <location>
        <begin position="432"/>
        <end position="454"/>
    </location>
</feature>
<feature type="region of interest" description="Disordered" evidence="2">
    <location>
        <begin position="736"/>
        <end position="771"/>
    </location>
</feature>
<accession>A0AAV4F577</accession>
<feature type="compositionally biased region" description="Low complexity" evidence="2">
    <location>
        <begin position="872"/>
        <end position="891"/>
    </location>
</feature>
<dbReference type="GO" id="GO:0008270">
    <property type="term" value="F:zinc ion binding"/>
    <property type="evidence" value="ECO:0007669"/>
    <property type="project" value="UniProtKB-KW"/>
</dbReference>
<gene>
    <name evidence="4" type="ORF">ElyMa_000262600</name>
</gene>
<dbReference type="EMBL" id="BMAT01000538">
    <property type="protein sequence ID" value="GFR67900.1"/>
    <property type="molecule type" value="Genomic_DNA"/>
</dbReference>
<keyword evidence="1" id="KW-0862">Zinc</keyword>
<evidence type="ECO:0000259" key="3">
    <source>
        <dbReference type="PROSITE" id="PS50157"/>
    </source>
</evidence>
<reference evidence="4 5" key="1">
    <citation type="journal article" date="2021" name="Elife">
        <title>Chloroplast acquisition without the gene transfer in kleptoplastic sea slugs, Plakobranchus ocellatus.</title>
        <authorList>
            <person name="Maeda T."/>
            <person name="Takahashi S."/>
            <person name="Yoshida T."/>
            <person name="Shimamura S."/>
            <person name="Takaki Y."/>
            <person name="Nagai Y."/>
            <person name="Toyoda A."/>
            <person name="Suzuki Y."/>
            <person name="Arimoto A."/>
            <person name="Ishii H."/>
            <person name="Satoh N."/>
            <person name="Nishiyama T."/>
            <person name="Hasebe M."/>
            <person name="Maruyama T."/>
            <person name="Minagawa J."/>
            <person name="Obokata J."/>
            <person name="Shigenobu S."/>
        </authorList>
    </citation>
    <scope>NUCLEOTIDE SEQUENCE [LARGE SCALE GENOMIC DNA]</scope>
</reference>
<feature type="region of interest" description="Disordered" evidence="2">
    <location>
        <begin position="428"/>
        <end position="454"/>
    </location>
</feature>
<feature type="compositionally biased region" description="Polar residues" evidence="2">
    <location>
        <begin position="74"/>
        <end position="83"/>
    </location>
</feature>
<dbReference type="InterPro" id="IPR039946">
    <property type="entry name" value="ZN839"/>
</dbReference>
<dbReference type="AlphaFoldDB" id="A0AAV4F577"/>
<feature type="domain" description="C2H2-type" evidence="3">
    <location>
        <begin position="43"/>
        <end position="73"/>
    </location>
</feature>
<keyword evidence="5" id="KW-1185">Reference proteome</keyword>